<dbReference type="InterPro" id="IPR050708">
    <property type="entry name" value="T6SS_VgrG/RHS"/>
</dbReference>
<feature type="compositionally biased region" description="Basic and acidic residues" evidence="2">
    <location>
        <begin position="217"/>
        <end position="228"/>
    </location>
</feature>
<feature type="compositionally biased region" description="Basic and acidic residues" evidence="2">
    <location>
        <begin position="197"/>
        <end position="207"/>
    </location>
</feature>
<dbReference type="PATRIC" id="fig|83552.4.peg.2000"/>
<dbReference type="InterPro" id="IPR056823">
    <property type="entry name" value="TEN-like_YD-shell"/>
</dbReference>
<dbReference type="Proteomes" id="UP000031307">
    <property type="component" value="Unassembled WGS sequence"/>
</dbReference>
<feature type="region of interest" description="Disordered" evidence="2">
    <location>
        <begin position="190"/>
        <end position="266"/>
    </location>
</feature>
<evidence type="ECO:0000256" key="1">
    <source>
        <dbReference type="ARBA" id="ARBA00022737"/>
    </source>
</evidence>
<dbReference type="Gene3D" id="2.180.10.10">
    <property type="entry name" value="RHS repeat-associated core"/>
    <property type="match status" value="1"/>
</dbReference>
<feature type="domain" description="Toxin 37-like C-terminal" evidence="3">
    <location>
        <begin position="205"/>
        <end position="281"/>
    </location>
</feature>
<evidence type="ECO:0000259" key="3">
    <source>
        <dbReference type="Pfam" id="PF15535"/>
    </source>
</evidence>
<protein>
    <submittedName>
        <fullName evidence="5">Uncharacterized protein</fullName>
    </submittedName>
</protein>
<dbReference type="InterPro" id="IPR022385">
    <property type="entry name" value="Rhs_assc_core"/>
</dbReference>
<keyword evidence="1" id="KW-0677">Repeat</keyword>
<dbReference type="EMBL" id="JSAM01000100">
    <property type="protein sequence ID" value="KIA76873.1"/>
    <property type="molecule type" value="Genomic_DNA"/>
</dbReference>
<feature type="domain" description="Teneurin-like YD-shell" evidence="4">
    <location>
        <begin position="21"/>
        <end position="125"/>
    </location>
</feature>
<dbReference type="Pfam" id="PF15535">
    <property type="entry name" value="Ntox37"/>
    <property type="match status" value="1"/>
</dbReference>
<dbReference type="AlphaFoldDB" id="A0A0C1E9W4"/>
<evidence type="ECO:0000313" key="5">
    <source>
        <dbReference type="EMBL" id="KIA76873.1"/>
    </source>
</evidence>
<sequence>MEFRPLAHGRGAEIGAAVAFEIQGQVYIPLTNFTGHVQVLLNSKGEPVDIYRYTAFGEETIFDPSGDVKKPITPWRFCSKRTDPETHLINFGRRYYNVELSRWLTTDPAGFTDGMNLYSYVKNNPFRYIDPDGRFAFALPLICISLGEFGISFITAEVVVASLTGAVLAWGVYELDKTLNKEQDVAYYHEAISDPSENEKKKGDRKSPYGGDELGDDPTKCPGEEYTWKGDGPPGSGEGAWYNGKTKESLYPDLNHPLPKGPHWDYRDRKTEYEERLFLDGTWEPKK</sequence>
<dbReference type="Pfam" id="PF25023">
    <property type="entry name" value="TEN_YD-shell"/>
    <property type="match status" value="1"/>
</dbReference>
<comment type="caution">
    <text evidence="5">The sequence shown here is derived from an EMBL/GenBank/DDBJ whole genome shotgun (WGS) entry which is preliminary data.</text>
</comment>
<dbReference type="NCBIfam" id="TIGR03696">
    <property type="entry name" value="Rhs_assc_core"/>
    <property type="match status" value="1"/>
</dbReference>
<proteinExistence type="predicted"/>
<organism evidence="5 6">
    <name type="scientific">Parachlamydia acanthamoebae</name>
    <dbReference type="NCBI Taxonomy" id="83552"/>
    <lineage>
        <taxon>Bacteria</taxon>
        <taxon>Pseudomonadati</taxon>
        <taxon>Chlamydiota</taxon>
        <taxon>Chlamydiia</taxon>
        <taxon>Parachlamydiales</taxon>
        <taxon>Parachlamydiaceae</taxon>
        <taxon>Parachlamydia</taxon>
    </lineage>
</organism>
<gene>
    <name evidence="5" type="ORF">DB43_HE00010</name>
</gene>
<dbReference type="InterPro" id="IPR029108">
    <property type="entry name" value="Ntox37-like_C"/>
</dbReference>
<reference evidence="5 6" key="1">
    <citation type="journal article" date="2014" name="Mol. Biol. Evol.">
        <title>Massive expansion of Ubiquitination-related gene families within the Chlamydiae.</title>
        <authorList>
            <person name="Domman D."/>
            <person name="Collingro A."/>
            <person name="Lagkouvardos I."/>
            <person name="Gehre L."/>
            <person name="Weinmaier T."/>
            <person name="Rattei T."/>
            <person name="Subtil A."/>
            <person name="Horn M."/>
        </authorList>
    </citation>
    <scope>NUCLEOTIDE SEQUENCE [LARGE SCALE GENOMIC DNA]</scope>
    <source>
        <strain evidence="5 6">OEW1</strain>
    </source>
</reference>
<dbReference type="PANTHER" id="PTHR32305">
    <property type="match status" value="1"/>
</dbReference>
<name>A0A0C1E9W4_9BACT</name>
<dbReference type="PANTHER" id="PTHR32305:SF15">
    <property type="entry name" value="PROTEIN RHSA-RELATED"/>
    <property type="match status" value="1"/>
</dbReference>
<evidence type="ECO:0000256" key="2">
    <source>
        <dbReference type="SAM" id="MobiDB-lite"/>
    </source>
</evidence>
<evidence type="ECO:0000259" key="4">
    <source>
        <dbReference type="Pfam" id="PF25023"/>
    </source>
</evidence>
<evidence type="ECO:0000313" key="6">
    <source>
        <dbReference type="Proteomes" id="UP000031307"/>
    </source>
</evidence>
<accession>A0A0C1E9W4</accession>